<reference evidence="2 3" key="1">
    <citation type="submission" date="2022-10" db="EMBL/GenBank/DDBJ databases">
        <title>High-quality genome sequences of two octocoral-associated bacteria, Endozoicomonas euniceicola EF212 and Endozoicomonas gorgoniicola PS125.</title>
        <authorList>
            <person name="Chiou Y.-J."/>
            <person name="Chen Y.-H."/>
        </authorList>
    </citation>
    <scope>NUCLEOTIDE SEQUENCE [LARGE SCALE GENOMIC DNA]</scope>
    <source>
        <strain evidence="2 3">PS125</strain>
    </source>
</reference>
<dbReference type="InterPro" id="IPR002725">
    <property type="entry name" value="YgjP-like_metallopeptidase"/>
</dbReference>
<accession>A0ABT3MX73</accession>
<organism evidence="2 3">
    <name type="scientific">Endozoicomonas gorgoniicola</name>
    <dbReference type="NCBI Taxonomy" id="1234144"/>
    <lineage>
        <taxon>Bacteria</taxon>
        <taxon>Pseudomonadati</taxon>
        <taxon>Pseudomonadota</taxon>
        <taxon>Gammaproteobacteria</taxon>
        <taxon>Oceanospirillales</taxon>
        <taxon>Endozoicomonadaceae</taxon>
        <taxon>Endozoicomonas</taxon>
    </lineage>
</organism>
<dbReference type="PANTHER" id="PTHR30399:SF1">
    <property type="entry name" value="UTP PYROPHOSPHATASE"/>
    <property type="match status" value="1"/>
</dbReference>
<dbReference type="EMBL" id="JAPFCC010000001">
    <property type="protein sequence ID" value="MCW7553966.1"/>
    <property type="molecule type" value="Genomic_DNA"/>
</dbReference>
<dbReference type="InterPro" id="IPR053136">
    <property type="entry name" value="UTP_pyrophosphatase-like"/>
</dbReference>
<dbReference type="Pfam" id="PF01863">
    <property type="entry name" value="YgjP-like"/>
    <property type="match status" value="1"/>
</dbReference>
<evidence type="ECO:0000313" key="3">
    <source>
        <dbReference type="Proteomes" id="UP001209854"/>
    </source>
</evidence>
<feature type="domain" description="YgjP-like metallopeptidase" evidence="1">
    <location>
        <begin position="28"/>
        <end position="231"/>
    </location>
</feature>
<name>A0ABT3MX73_9GAMM</name>
<evidence type="ECO:0000259" key="1">
    <source>
        <dbReference type="Pfam" id="PF01863"/>
    </source>
</evidence>
<comment type="caution">
    <text evidence="2">The sequence shown here is derived from an EMBL/GenBank/DDBJ whole genome shotgun (WGS) entry which is preliminary data.</text>
</comment>
<keyword evidence="3" id="KW-1185">Reference proteome</keyword>
<sequence>MSDSSTDNEASLHQYQDIQYSLKQSNRKTTSLFIERDGSVTVRAPLPYDMAKIESIIEQKRSWIYRNLAEWEDLNRVQVHREFVNGEGFLYLGRNYRLQLVDEQDEALVLKNGRFLLRRDHVDSGMEIFKNFYRTKGLDRINQRLTHFAPKMGVTFGSVRVMELQHRWASCTSKGDLNFHWRCLMAPLAVLDYIIVHELAHRLHRNHDARFWGTVDKVLPDYQRHVSWLRHNGSGMGL</sequence>
<dbReference type="PANTHER" id="PTHR30399">
    <property type="entry name" value="UNCHARACTERIZED PROTEIN YGJP"/>
    <property type="match status" value="1"/>
</dbReference>
<gene>
    <name evidence="2" type="ORF">NX722_15315</name>
</gene>
<evidence type="ECO:0000313" key="2">
    <source>
        <dbReference type="EMBL" id="MCW7553966.1"/>
    </source>
</evidence>
<protein>
    <submittedName>
        <fullName evidence="2">M48 family metallopeptidase</fullName>
    </submittedName>
</protein>
<dbReference type="CDD" id="cd07344">
    <property type="entry name" value="M48_yhfN_like"/>
    <property type="match status" value="1"/>
</dbReference>
<dbReference type="Proteomes" id="UP001209854">
    <property type="component" value="Unassembled WGS sequence"/>
</dbReference>
<dbReference type="RefSeq" id="WP_262563706.1">
    <property type="nucleotide sequence ID" value="NZ_JAPFCC010000001.1"/>
</dbReference>
<dbReference type="Gene3D" id="3.30.2010.10">
    <property type="entry name" value="Metalloproteases ('zincins'), catalytic domain"/>
    <property type="match status" value="1"/>
</dbReference>
<proteinExistence type="predicted"/>